<proteinExistence type="predicted"/>
<dbReference type="GO" id="GO:0031490">
    <property type="term" value="F:chromatin DNA binding"/>
    <property type="evidence" value="ECO:0007669"/>
    <property type="project" value="TreeGrafter"/>
</dbReference>
<sequence length="314" mass="33162">MAVNQHHIEELRGCAIIPPGESLLMRCENVELSFSNMSQPSPLFKNPKKGKLYLTPYRVIFVASYPTKDSVVSFMVPFNLMRDCSVEQPTFGANYLKGIISAAPDGGWEGEATFRLTFRSGGAIEFGRLMMLCASNAAEGLPPPVTFFGFSPEASIFFAANLPRVPLGATQLIYVMPNNSPYMPTPPGYQMATTSAAGVGIPLPGFGPPPPGYGPPPHGLIPPPPGYVPGYVHLPAGYGAPPPEYRAPALSSAGQPPAQVTNTDPSGPQAPTSKSEPRNSGKRKAFRQMGPKACLAEAGLCVGKESLTTGKGAL</sequence>
<feature type="compositionally biased region" description="Polar residues" evidence="1">
    <location>
        <begin position="252"/>
        <end position="274"/>
    </location>
</feature>
<dbReference type="PANTHER" id="PTHR31606:SF2">
    <property type="entry name" value="POSTACROSOMAL SHEATH WW DOMAIN-BINDING PROTEIN"/>
    <property type="match status" value="1"/>
</dbReference>
<dbReference type="AlphaFoldDB" id="A0A4X2JUH6"/>
<protein>
    <recommendedName>
        <fullName evidence="2">GRAM domain-containing protein</fullName>
    </recommendedName>
</protein>
<feature type="domain" description="GRAM" evidence="2">
    <location>
        <begin position="18"/>
        <end position="128"/>
    </location>
</feature>
<dbReference type="OMA" id="PLGTDYW"/>
<dbReference type="Ensembl" id="ENSVURT00010001797.1">
    <property type="protein sequence ID" value="ENSVURP00010001571.1"/>
    <property type="gene ID" value="ENSVURG00010001344.1"/>
</dbReference>
<dbReference type="GeneTree" id="ENSGT00530000063718"/>
<reference evidence="3" key="2">
    <citation type="submission" date="2025-08" db="UniProtKB">
        <authorList>
            <consortium name="Ensembl"/>
        </authorList>
    </citation>
    <scope>IDENTIFICATION</scope>
</reference>
<evidence type="ECO:0000313" key="3">
    <source>
        <dbReference type="Ensembl" id="ENSVURP00010001571.1"/>
    </source>
</evidence>
<dbReference type="InterPro" id="IPR004182">
    <property type="entry name" value="GRAM"/>
</dbReference>
<gene>
    <name evidence="3" type="primary">WBP2NL</name>
</gene>
<keyword evidence="4" id="KW-1185">Reference proteome</keyword>
<dbReference type="SUPFAM" id="SSF50729">
    <property type="entry name" value="PH domain-like"/>
    <property type="match status" value="1"/>
</dbReference>
<dbReference type="PANTHER" id="PTHR31606">
    <property type="entry name" value="WW DOMAIN BINDING PROTEIN 2, ISOFORM E"/>
    <property type="match status" value="1"/>
</dbReference>
<dbReference type="CDD" id="cd13214">
    <property type="entry name" value="PH-GRAM_WBP2"/>
    <property type="match status" value="1"/>
</dbReference>
<accession>A0A4X2JUH6</accession>
<reference evidence="3" key="3">
    <citation type="submission" date="2025-09" db="UniProtKB">
        <authorList>
            <consortium name="Ensembl"/>
        </authorList>
    </citation>
    <scope>IDENTIFICATION</scope>
</reference>
<dbReference type="Pfam" id="PF02893">
    <property type="entry name" value="GRAM"/>
    <property type="match status" value="1"/>
</dbReference>
<reference evidence="4" key="1">
    <citation type="submission" date="2018-12" db="EMBL/GenBank/DDBJ databases">
        <authorList>
            <person name="Yazar S."/>
        </authorList>
    </citation>
    <scope>NUCLEOTIDE SEQUENCE [LARGE SCALE GENOMIC DNA]</scope>
</reference>
<dbReference type="GO" id="GO:0003713">
    <property type="term" value="F:transcription coactivator activity"/>
    <property type="evidence" value="ECO:0007669"/>
    <property type="project" value="InterPro"/>
</dbReference>
<dbReference type="STRING" id="29139.ENSVURP00010001571"/>
<organism evidence="3 4">
    <name type="scientific">Vombatus ursinus</name>
    <name type="common">Common wombat</name>
    <dbReference type="NCBI Taxonomy" id="29139"/>
    <lineage>
        <taxon>Eukaryota</taxon>
        <taxon>Metazoa</taxon>
        <taxon>Chordata</taxon>
        <taxon>Craniata</taxon>
        <taxon>Vertebrata</taxon>
        <taxon>Euteleostomi</taxon>
        <taxon>Mammalia</taxon>
        <taxon>Metatheria</taxon>
        <taxon>Diprotodontia</taxon>
        <taxon>Vombatidae</taxon>
        <taxon>Vombatus</taxon>
    </lineage>
</organism>
<evidence type="ECO:0000256" key="1">
    <source>
        <dbReference type="SAM" id="MobiDB-lite"/>
    </source>
</evidence>
<dbReference type="InterPro" id="IPR044852">
    <property type="entry name" value="WBP2-like"/>
</dbReference>
<dbReference type="GO" id="GO:0005634">
    <property type="term" value="C:nucleus"/>
    <property type="evidence" value="ECO:0007669"/>
    <property type="project" value="TreeGrafter"/>
</dbReference>
<dbReference type="Proteomes" id="UP000314987">
    <property type="component" value="Unassembled WGS sequence"/>
</dbReference>
<name>A0A4X2JUH6_VOMUR</name>
<evidence type="ECO:0000259" key="2">
    <source>
        <dbReference type="Pfam" id="PF02893"/>
    </source>
</evidence>
<evidence type="ECO:0000313" key="4">
    <source>
        <dbReference type="Proteomes" id="UP000314987"/>
    </source>
</evidence>
<feature type="region of interest" description="Disordered" evidence="1">
    <location>
        <begin position="243"/>
        <end position="289"/>
    </location>
</feature>